<dbReference type="SMART" id="SM01260">
    <property type="entry name" value="LANC_like"/>
    <property type="match status" value="1"/>
</dbReference>
<dbReference type="Proteomes" id="UP001569904">
    <property type="component" value="Unassembled WGS sequence"/>
</dbReference>
<proteinExistence type="predicted"/>
<keyword evidence="2" id="KW-1185">Reference proteome</keyword>
<reference evidence="1 2" key="1">
    <citation type="submission" date="2023-11" db="EMBL/GenBank/DDBJ databases">
        <title>Actinomadura monticuli sp. nov., isolated from volcanic ash.</title>
        <authorList>
            <person name="Lee S.D."/>
            <person name="Yang H."/>
            <person name="Kim I.S."/>
        </authorList>
    </citation>
    <scope>NUCLEOTIDE SEQUENCE [LARGE SCALE GENOMIC DNA]</scope>
    <source>
        <strain evidence="1 2">DSM 45346</strain>
    </source>
</reference>
<accession>A0ABV4QSM1</accession>
<dbReference type="InterPro" id="IPR033889">
    <property type="entry name" value="LanC"/>
</dbReference>
<name>A0ABV4QSM1_9ACTN</name>
<dbReference type="CDD" id="cd04793">
    <property type="entry name" value="LanC"/>
    <property type="match status" value="1"/>
</dbReference>
<dbReference type="PRINTS" id="PR01950">
    <property type="entry name" value="LANCSUPER"/>
</dbReference>
<dbReference type="InterPro" id="IPR007822">
    <property type="entry name" value="LANC-like"/>
</dbReference>
<gene>
    <name evidence="1" type="ORF">SM436_07745</name>
</gene>
<organism evidence="1 2">
    <name type="scientific">Actinomadura chokoriensis</name>
    <dbReference type="NCBI Taxonomy" id="454156"/>
    <lineage>
        <taxon>Bacteria</taxon>
        <taxon>Bacillati</taxon>
        <taxon>Actinomycetota</taxon>
        <taxon>Actinomycetes</taxon>
        <taxon>Streptosporangiales</taxon>
        <taxon>Thermomonosporaceae</taxon>
        <taxon>Actinomadura</taxon>
    </lineage>
</organism>
<evidence type="ECO:0000313" key="2">
    <source>
        <dbReference type="Proteomes" id="UP001569904"/>
    </source>
</evidence>
<dbReference type="RefSeq" id="WP_371939973.1">
    <property type="nucleotide sequence ID" value="NZ_JAXCEH010000003.1"/>
</dbReference>
<evidence type="ECO:0000313" key="1">
    <source>
        <dbReference type="EMBL" id="MFA1553581.1"/>
    </source>
</evidence>
<dbReference type="Pfam" id="PF05147">
    <property type="entry name" value="LANC_like"/>
    <property type="match status" value="1"/>
</dbReference>
<dbReference type="Gene3D" id="1.50.10.20">
    <property type="match status" value="1"/>
</dbReference>
<dbReference type="SUPFAM" id="SSF158745">
    <property type="entry name" value="LanC-like"/>
    <property type="match status" value="1"/>
</dbReference>
<protein>
    <submittedName>
        <fullName evidence="1">Lanthionine synthetase C family protein</fullName>
    </submittedName>
</protein>
<comment type="caution">
    <text evidence="1">The sequence shown here is derived from an EMBL/GenBank/DDBJ whole genome shotgun (WGS) entry which is preliminary data.</text>
</comment>
<dbReference type="PRINTS" id="PR01955">
    <property type="entry name" value="LANCFRANKIA"/>
</dbReference>
<dbReference type="EMBL" id="JAXCEH010000003">
    <property type="protein sequence ID" value="MFA1553581.1"/>
    <property type="molecule type" value="Genomic_DNA"/>
</dbReference>
<sequence>MSAPTKTRSDLADAADRYAALLARPEPPSADRPWLAQALHKGAAGTALLHIERALCGRGSWRQAHTWISHAVAGEVSAAHTASLYLGAPAIAFVLDTAAGPQGRYQNGLADVDRHVTALAHYRVDLATARMKRGEHPEFHEYDVFFGLTGIGALLLRRDPGGSAMERVLTYLVTLTRPVPGPDGRSVPGWWVGHDPHRRESAQFRAGHGNFGFAHGITGPLALLSHAARSGVMVDAHADAIHHITAWLDAWRQDSDKGPWWPEWITLAELRTHRSNQPGPHRPSWCYGTPGIARAGQLAALASADTHLQRAYEEALLRCLHDPAQQAKITDAGVCHGLAGLYQTTWRAAQDAADPALAACLPELADRLGQYAHPNAVRGSGFLEGNAGTALALTSAADDTAPTSGWDRCLLIS</sequence>